<dbReference type="Proteomes" id="UP001369815">
    <property type="component" value="Unassembled WGS sequence"/>
</dbReference>
<evidence type="ECO:0000313" key="2">
    <source>
        <dbReference type="EMBL" id="KAK6956443.1"/>
    </source>
</evidence>
<organism evidence="2 3">
    <name type="scientific">Daldinia eschscholtzii</name>
    <dbReference type="NCBI Taxonomy" id="292717"/>
    <lineage>
        <taxon>Eukaryota</taxon>
        <taxon>Fungi</taxon>
        <taxon>Dikarya</taxon>
        <taxon>Ascomycota</taxon>
        <taxon>Pezizomycotina</taxon>
        <taxon>Sordariomycetes</taxon>
        <taxon>Xylariomycetidae</taxon>
        <taxon>Xylariales</taxon>
        <taxon>Hypoxylaceae</taxon>
        <taxon>Daldinia</taxon>
    </lineage>
</organism>
<gene>
    <name evidence="2" type="ORF">Daesc_001721</name>
</gene>
<name>A0AAX6MVI8_9PEZI</name>
<dbReference type="EMBL" id="JBANMG010000002">
    <property type="protein sequence ID" value="KAK6956443.1"/>
    <property type="molecule type" value="Genomic_DNA"/>
</dbReference>
<reference evidence="2 3" key="1">
    <citation type="journal article" date="2024" name="Front Chem Biol">
        <title>Unveiling the potential of Daldinia eschscholtzii MFLUCC 19-0629 through bioactivity and bioinformatics studies for enhanced sustainable agriculture production.</title>
        <authorList>
            <person name="Brooks S."/>
            <person name="Weaver J.A."/>
            <person name="Klomchit A."/>
            <person name="Alharthi S.A."/>
            <person name="Onlamun T."/>
            <person name="Nurani R."/>
            <person name="Vong T.K."/>
            <person name="Alberti F."/>
            <person name="Greco C."/>
        </authorList>
    </citation>
    <scope>NUCLEOTIDE SEQUENCE [LARGE SCALE GENOMIC DNA]</scope>
    <source>
        <strain evidence="2">MFLUCC 19-0629</strain>
    </source>
</reference>
<feature type="region of interest" description="Disordered" evidence="1">
    <location>
        <begin position="63"/>
        <end position="106"/>
    </location>
</feature>
<protein>
    <submittedName>
        <fullName evidence="2">Uncharacterized protein</fullName>
    </submittedName>
</protein>
<proteinExistence type="predicted"/>
<feature type="region of interest" description="Disordered" evidence="1">
    <location>
        <begin position="1"/>
        <end position="27"/>
    </location>
</feature>
<dbReference type="AlphaFoldDB" id="A0AAX6MVI8"/>
<sequence>MASPNQMPRGYESRHNSRYIVEPTPENQKIYNEIRQTHERMRLQTHVASQHNLLPHQTAPSIASTIHSPTDEPGTPSVQDGTTQGTDRPRRQRGRRKGPLDSNTRLNTALKRKLKLACPHHRAKKITCDCHDFSRLEEGYQSAIALSSPSHGRSHDRNDAVTLTPIDRTWNTFGAGGAAMTSSDQDFIMNDFIDLQSSIGNHEAVRSDVQQIVSGFDADSVHLDSAMLQAPGQTYHPGNDMGTQSPDGHVQFEYLEIGSQMQIYPNRWQCEYKGSMDTASETSSEACHWTGPFRELSNHFRTRHRPFQDVNPRFWLVCTSCRTRAQAPNDLEFPLSPFRCTRESCSGSCQRWYYGSTRDESVAGSAITLTQSSESEAAFSWSFQPEGNQPWLGGGASNGGYGSYSGATNSHERSYRHNAKWETSSDSSISLANRINPLRKSLRPAQKDYTRCKLSRQCPVRLLPYAKLPVGYLLSIVIPLLTTIIRESSRFTESGTLPSRTIYTDAFNWSSVVLVLIGFMATWSLKDQAESRVAVEVSEDIFRVVSNNSNVLIASLSRASSPTS</sequence>
<comment type="caution">
    <text evidence="2">The sequence shown here is derived from an EMBL/GenBank/DDBJ whole genome shotgun (WGS) entry which is preliminary data.</text>
</comment>
<evidence type="ECO:0000313" key="3">
    <source>
        <dbReference type="Proteomes" id="UP001369815"/>
    </source>
</evidence>
<accession>A0AAX6MVI8</accession>
<keyword evidence="3" id="KW-1185">Reference proteome</keyword>
<evidence type="ECO:0000256" key="1">
    <source>
        <dbReference type="SAM" id="MobiDB-lite"/>
    </source>
</evidence>